<dbReference type="Proteomes" id="UP000004371">
    <property type="component" value="Unassembled WGS sequence"/>
</dbReference>
<evidence type="ECO:0000259" key="5">
    <source>
        <dbReference type="PROSITE" id="PS50885"/>
    </source>
</evidence>
<dbReference type="GO" id="GO:0052621">
    <property type="term" value="F:diguanylate cyclase activity"/>
    <property type="evidence" value="ECO:0007669"/>
    <property type="project" value="UniProtKB-EC"/>
</dbReference>
<keyword evidence="4" id="KW-0472">Membrane</keyword>
<evidence type="ECO:0000256" key="3">
    <source>
        <dbReference type="SAM" id="Coils"/>
    </source>
</evidence>
<accession>E8LVX8</accession>
<dbReference type="RefSeq" id="WP_006880002.1">
    <property type="nucleotide sequence ID" value="NZ_AEVS01000074.1"/>
</dbReference>
<organism evidence="7 8">
    <name type="scientific">Vibrio brasiliensis LMG 20546</name>
    <dbReference type="NCBI Taxonomy" id="945543"/>
    <lineage>
        <taxon>Bacteria</taxon>
        <taxon>Pseudomonadati</taxon>
        <taxon>Pseudomonadota</taxon>
        <taxon>Gammaproteobacteria</taxon>
        <taxon>Vibrionales</taxon>
        <taxon>Vibrionaceae</taxon>
        <taxon>Vibrio</taxon>
        <taxon>Vibrio oreintalis group</taxon>
    </lineage>
</organism>
<keyword evidence="4" id="KW-1133">Transmembrane helix</keyword>
<dbReference type="EMBL" id="AEVS01000074">
    <property type="protein sequence ID" value="EGA65130.1"/>
    <property type="molecule type" value="Genomic_DNA"/>
</dbReference>
<dbReference type="PANTHER" id="PTHR45138">
    <property type="entry name" value="REGULATORY COMPONENTS OF SENSORY TRANSDUCTION SYSTEM"/>
    <property type="match status" value="1"/>
</dbReference>
<gene>
    <name evidence="7" type="ORF">VIBR0546_16536</name>
</gene>
<keyword evidence="3" id="KW-0175">Coiled coil</keyword>
<dbReference type="Pfam" id="PF00990">
    <property type="entry name" value="GGDEF"/>
    <property type="match status" value="1"/>
</dbReference>
<dbReference type="GO" id="GO:1902201">
    <property type="term" value="P:negative regulation of bacterial-type flagellum-dependent cell motility"/>
    <property type="evidence" value="ECO:0007669"/>
    <property type="project" value="TreeGrafter"/>
</dbReference>
<evidence type="ECO:0000259" key="6">
    <source>
        <dbReference type="PROSITE" id="PS50887"/>
    </source>
</evidence>
<evidence type="ECO:0000313" key="7">
    <source>
        <dbReference type="EMBL" id="EGA65130.1"/>
    </source>
</evidence>
<feature type="coiled-coil region" evidence="3">
    <location>
        <begin position="121"/>
        <end position="148"/>
    </location>
</feature>
<dbReference type="PROSITE" id="PS50885">
    <property type="entry name" value="HAMP"/>
    <property type="match status" value="1"/>
</dbReference>
<dbReference type="GO" id="GO:0005886">
    <property type="term" value="C:plasma membrane"/>
    <property type="evidence" value="ECO:0007669"/>
    <property type="project" value="TreeGrafter"/>
</dbReference>
<evidence type="ECO:0000256" key="4">
    <source>
        <dbReference type="SAM" id="Phobius"/>
    </source>
</evidence>
<feature type="transmembrane region" description="Helical" evidence="4">
    <location>
        <begin position="12"/>
        <end position="35"/>
    </location>
</feature>
<dbReference type="InterPro" id="IPR003660">
    <property type="entry name" value="HAMP_dom"/>
</dbReference>
<dbReference type="eggNOG" id="COG3706">
    <property type="taxonomic scope" value="Bacteria"/>
</dbReference>
<dbReference type="SUPFAM" id="SSF55073">
    <property type="entry name" value="Nucleotide cyclase"/>
    <property type="match status" value="1"/>
</dbReference>
<sequence>MTNAPRKLCSKLSINQMLVLSHVLLVMILISGFSYTRYHSEWNRHVEYSASLAKLTLAPHVPYISTAVAGINYSNLLSPSTEKLLSSIDDLEFLEVSGQSDYSAQSVHIRFFKRFEYLWRADVEQDDVAKLEQKLAEMDDSLQETAADNSLRRKKLMFIQGRLQREYDSLINSLSIESDLYMPWNKPARLEDGYYLDEELCTLNVVVPLSNSNGGEIWAVFDASELTNLQRSLVEEIVAEAIVALAISLVLIGWVSHWIVSPLKSLAAHMRSDTTQGNIAHFNELERSDEIGQLARAYHSLLIKLDNQLSILRARSDTDPLTGLGSRYKYSRTAIPFIKRQFSLGNHVALLVCDVDNFKAFNDIYGHTAGDNALSQIGALFNKLAREGDLVFRYGGEEIVILVGRPDREQLIQHGERLIKAVEALDITHLGNQPYGRVTASIGGAIASEQELKQQHESYQAMQSSLFNLADKALYISKQKGRNQTTWSDS</sequence>
<dbReference type="Gene3D" id="3.30.70.270">
    <property type="match status" value="1"/>
</dbReference>
<dbReference type="NCBIfam" id="TIGR00254">
    <property type="entry name" value="GGDEF"/>
    <property type="match status" value="1"/>
</dbReference>
<reference evidence="7 8" key="1">
    <citation type="journal article" date="2012" name="Int. J. Syst. Evol. Microbiol.">
        <title>Vibrio caribbeanicus sp. nov., isolated from the marine sponge Scleritoderma cyanea.</title>
        <authorList>
            <person name="Hoffmann M."/>
            <person name="Monday S.R."/>
            <person name="Allard M.W."/>
            <person name="Strain E.A."/>
            <person name="Whittaker P."/>
            <person name="Naum M."/>
            <person name="McCarthy P.J."/>
            <person name="Lopez J.V."/>
            <person name="Fischer M."/>
            <person name="Brown E.W."/>
        </authorList>
    </citation>
    <scope>NUCLEOTIDE SEQUENCE [LARGE SCALE GENOMIC DNA]</scope>
    <source>
        <strain evidence="7 8">LMG 20546</strain>
    </source>
</reference>
<dbReference type="SMART" id="SM00267">
    <property type="entry name" value="GGDEF"/>
    <property type="match status" value="1"/>
</dbReference>
<proteinExistence type="predicted"/>
<keyword evidence="8" id="KW-1185">Reference proteome</keyword>
<dbReference type="InterPro" id="IPR043128">
    <property type="entry name" value="Rev_trsase/Diguanyl_cyclase"/>
</dbReference>
<dbReference type="Gene3D" id="6.10.340.10">
    <property type="match status" value="1"/>
</dbReference>
<evidence type="ECO:0000313" key="8">
    <source>
        <dbReference type="Proteomes" id="UP000004371"/>
    </source>
</evidence>
<dbReference type="EC" id="2.7.7.65" evidence="1"/>
<feature type="transmembrane region" description="Helical" evidence="4">
    <location>
        <begin position="237"/>
        <end position="260"/>
    </location>
</feature>
<dbReference type="GO" id="GO:0007165">
    <property type="term" value="P:signal transduction"/>
    <property type="evidence" value="ECO:0007669"/>
    <property type="project" value="InterPro"/>
</dbReference>
<name>E8LVX8_9VIBR</name>
<comment type="catalytic activity">
    <reaction evidence="2">
        <text>2 GTP = 3',3'-c-di-GMP + 2 diphosphate</text>
        <dbReference type="Rhea" id="RHEA:24898"/>
        <dbReference type="ChEBI" id="CHEBI:33019"/>
        <dbReference type="ChEBI" id="CHEBI:37565"/>
        <dbReference type="ChEBI" id="CHEBI:58805"/>
        <dbReference type="EC" id="2.7.7.65"/>
    </reaction>
</comment>
<evidence type="ECO:0000256" key="2">
    <source>
        <dbReference type="ARBA" id="ARBA00034247"/>
    </source>
</evidence>
<protein>
    <recommendedName>
        <fullName evidence="1">diguanylate cyclase</fullName>
        <ecNumber evidence="1">2.7.7.65</ecNumber>
    </recommendedName>
</protein>
<dbReference type="InterPro" id="IPR050469">
    <property type="entry name" value="Diguanylate_Cyclase"/>
</dbReference>
<dbReference type="GO" id="GO:0043709">
    <property type="term" value="P:cell adhesion involved in single-species biofilm formation"/>
    <property type="evidence" value="ECO:0007669"/>
    <property type="project" value="TreeGrafter"/>
</dbReference>
<evidence type="ECO:0000256" key="1">
    <source>
        <dbReference type="ARBA" id="ARBA00012528"/>
    </source>
</evidence>
<feature type="domain" description="HAMP" evidence="5">
    <location>
        <begin position="257"/>
        <end position="310"/>
    </location>
</feature>
<keyword evidence="4" id="KW-0812">Transmembrane</keyword>
<dbReference type="STRING" id="945543.VIBR0546_16536"/>
<dbReference type="CDD" id="cd01949">
    <property type="entry name" value="GGDEF"/>
    <property type="match status" value="1"/>
</dbReference>
<comment type="caution">
    <text evidence="7">The sequence shown here is derived from an EMBL/GenBank/DDBJ whole genome shotgun (WGS) entry which is preliminary data.</text>
</comment>
<dbReference type="InterPro" id="IPR029787">
    <property type="entry name" value="Nucleotide_cyclase"/>
</dbReference>
<dbReference type="CDD" id="cd06225">
    <property type="entry name" value="HAMP"/>
    <property type="match status" value="1"/>
</dbReference>
<dbReference type="AlphaFoldDB" id="E8LVX8"/>
<feature type="domain" description="GGDEF" evidence="6">
    <location>
        <begin position="346"/>
        <end position="490"/>
    </location>
</feature>
<dbReference type="InterPro" id="IPR000160">
    <property type="entry name" value="GGDEF_dom"/>
</dbReference>
<dbReference type="PANTHER" id="PTHR45138:SF9">
    <property type="entry name" value="DIGUANYLATE CYCLASE DGCM-RELATED"/>
    <property type="match status" value="1"/>
</dbReference>
<dbReference type="PROSITE" id="PS50887">
    <property type="entry name" value="GGDEF"/>
    <property type="match status" value="1"/>
</dbReference>